<protein>
    <recommendedName>
        <fullName evidence="3">Methyltransferase</fullName>
    </recommendedName>
</protein>
<dbReference type="PANTHER" id="PTHR36362">
    <property type="entry name" value="DNA-DIRECTED RNA POLYMERASE SUBUNIT BETA"/>
    <property type="match status" value="1"/>
</dbReference>
<evidence type="ECO:0008006" key="3">
    <source>
        <dbReference type="Google" id="ProtNLM"/>
    </source>
</evidence>
<dbReference type="EMBL" id="NOZR01000046">
    <property type="protein sequence ID" value="OYN74352.1"/>
    <property type="molecule type" value="Genomic_DNA"/>
</dbReference>
<keyword evidence="2" id="KW-1185">Reference proteome</keyword>
<dbReference type="InterPro" id="IPR029063">
    <property type="entry name" value="SAM-dependent_MTases_sf"/>
</dbReference>
<name>A0A255DBQ2_9MYCO</name>
<dbReference type="OrthoDB" id="3826968at2"/>
<dbReference type="RefSeq" id="WP_094484572.1">
    <property type="nucleotide sequence ID" value="NZ_NOZR01000046.1"/>
</dbReference>
<accession>A0A255DBQ2</accession>
<organism evidence="1 2">
    <name type="scientific">Mycolicibacterium sphagni</name>
    <dbReference type="NCBI Taxonomy" id="1786"/>
    <lineage>
        <taxon>Bacteria</taxon>
        <taxon>Bacillati</taxon>
        <taxon>Actinomycetota</taxon>
        <taxon>Actinomycetes</taxon>
        <taxon>Mycobacteriales</taxon>
        <taxon>Mycobacteriaceae</taxon>
        <taxon>Mycolicibacterium</taxon>
    </lineage>
</organism>
<sequence length="282" mass="32350">MAIDQLGEPAWSRDEIVDSVTEFARLYATRPLQNNQFGMGASHMFATWFIARHLRPSVVIESGVWRGQSTWLIEQACPQAEVHSIDLFLDRREYVSPRVHYHNIDFSEIDWSGIAGPDALIVFDDHQNAYNRLIYADWFGFEHIIFDDNYPPHAGDFYTLKKVFAGAGFGNVSSDDASQRYRSLSARATRKIGVLAQRFGAGEMAVIPQYQRDRVAANLFDAAFLKKHLRTYLEFPPLFETGLDEPTPKPLLDESWSDRVPDLYAERANYNWICYAQLNTRS</sequence>
<dbReference type="Proteomes" id="UP000216063">
    <property type="component" value="Unassembled WGS sequence"/>
</dbReference>
<reference evidence="1 2" key="1">
    <citation type="submission" date="2017-07" db="EMBL/GenBank/DDBJ databases">
        <title>The new phylogeny of genus Mycobacterium.</title>
        <authorList>
            <person name="Tortoli E."/>
            <person name="Trovato A."/>
            <person name="Cirillo D.M."/>
        </authorList>
    </citation>
    <scope>NUCLEOTIDE SEQUENCE [LARGE SCALE GENOMIC DNA]</scope>
    <source>
        <strain evidence="1 2">ATCC 33027</strain>
    </source>
</reference>
<comment type="caution">
    <text evidence="1">The sequence shown here is derived from an EMBL/GenBank/DDBJ whole genome shotgun (WGS) entry which is preliminary data.</text>
</comment>
<dbReference type="Gene3D" id="3.40.50.150">
    <property type="entry name" value="Vaccinia Virus protein VP39"/>
    <property type="match status" value="1"/>
</dbReference>
<proteinExistence type="predicted"/>
<gene>
    <name evidence="1" type="ORF">CG716_28845</name>
</gene>
<evidence type="ECO:0000313" key="2">
    <source>
        <dbReference type="Proteomes" id="UP000216063"/>
    </source>
</evidence>
<dbReference type="SUPFAM" id="SSF53335">
    <property type="entry name" value="S-adenosyl-L-methionine-dependent methyltransferases"/>
    <property type="match status" value="1"/>
</dbReference>
<dbReference type="PANTHER" id="PTHR36362:SF1">
    <property type="entry name" value="DNA-DIRECTED RNA POLYMERASE SUBUNIT BETA"/>
    <property type="match status" value="1"/>
</dbReference>
<evidence type="ECO:0000313" key="1">
    <source>
        <dbReference type="EMBL" id="OYN74352.1"/>
    </source>
</evidence>
<dbReference type="AlphaFoldDB" id="A0A255DBQ2"/>